<protein>
    <submittedName>
        <fullName evidence="7">2-dehydro-3-deoxygluconokinase</fullName>
    </submittedName>
</protein>
<dbReference type="STRING" id="146020.RMCB_0787"/>
<organism evidence="7 8">
    <name type="scientific">Mycolicibacterium brisbanense</name>
    <dbReference type="NCBI Taxonomy" id="146020"/>
    <lineage>
        <taxon>Bacteria</taxon>
        <taxon>Bacillati</taxon>
        <taxon>Actinomycetota</taxon>
        <taxon>Actinomycetes</taxon>
        <taxon>Mycobacteriales</taxon>
        <taxon>Mycobacteriaceae</taxon>
        <taxon>Mycolicibacterium</taxon>
    </lineage>
</organism>
<reference evidence="8" key="1">
    <citation type="journal article" date="2016" name="Genome Announc.">
        <title>Draft Genome Sequences of Five Rapidly Growing Mycobacterium Species, M. thermoresistibile, M. fortuitum subsp. acetamidolyticum, M. canariasense, M. brisbanense, and M. novocastrense.</title>
        <authorList>
            <person name="Katahira K."/>
            <person name="Ogura Y."/>
            <person name="Gotoh Y."/>
            <person name="Hayashi T."/>
        </authorList>
    </citation>
    <scope>NUCLEOTIDE SEQUENCE [LARGE SCALE GENOMIC DNA]</scope>
    <source>
        <strain evidence="8">JCM15654</strain>
    </source>
</reference>
<dbReference type="Proteomes" id="UP000069620">
    <property type="component" value="Unassembled WGS sequence"/>
</dbReference>
<dbReference type="OrthoDB" id="9808601at2"/>
<evidence type="ECO:0000313" key="7">
    <source>
        <dbReference type="EMBL" id="GAS86691.1"/>
    </source>
</evidence>
<dbReference type="Gene3D" id="3.40.1190.20">
    <property type="match status" value="1"/>
</dbReference>
<evidence type="ECO:0000256" key="4">
    <source>
        <dbReference type="ARBA" id="ARBA00022777"/>
    </source>
</evidence>
<dbReference type="Pfam" id="PF00294">
    <property type="entry name" value="PfkB"/>
    <property type="match status" value="1"/>
</dbReference>
<reference evidence="8" key="2">
    <citation type="submission" date="2016-02" db="EMBL/GenBank/DDBJ databases">
        <title>Draft genome sequence of five rapidly growing Mycobacterium species.</title>
        <authorList>
            <person name="Katahira K."/>
            <person name="Gotou Y."/>
            <person name="Iida K."/>
            <person name="Ogura Y."/>
            <person name="Hayashi T."/>
        </authorList>
    </citation>
    <scope>NUCLEOTIDE SEQUENCE [LARGE SCALE GENOMIC DNA]</scope>
    <source>
        <strain evidence="8">JCM15654</strain>
    </source>
</reference>
<evidence type="ECO:0000313" key="8">
    <source>
        <dbReference type="Proteomes" id="UP000069620"/>
    </source>
</evidence>
<evidence type="ECO:0000256" key="1">
    <source>
        <dbReference type="ARBA" id="ARBA00010688"/>
    </source>
</evidence>
<dbReference type="InterPro" id="IPR050306">
    <property type="entry name" value="PfkB_Carbo_kinase"/>
</dbReference>
<keyword evidence="3" id="KW-0547">Nucleotide-binding</keyword>
<dbReference type="SUPFAM" id="SSF53613">
    <property type="entry name" value="Ribokinase-like"/>
    <property type="match status" value="1"/>
</dbReference>
<evidence type="ECO:0000259" key="6">
    <source>
        <dbReference type="Pfam" id="PF00294"/>
    </source>
</evidence>
<dbReference type="GO" id="GO:0016301">
    <property type="term" value="F:kinase activity"/>
    <property type="evidence" value="ECO:0007669"/>
    <property type="project" value="UniProtKB-KW"/>
</dbReference>
<sequence>MSPHTLDAVTFGEMMGMFVATSPGPLHQVRGFELALAGAEANVATGLARLGHRVGWVGRIGADPIGQFAVEQLAAEGVDVSLIGTDDTAATGFQLKSMAQGGDPEVVYFRKNSAGSRLAASEATDTYLASARHLHLTGIPLALSETTRAFAFHAVDVARSAGATISFDPNLRPALWASENEMTTVINDMAGRCDWVMPGLAEGVLLTGAATASGVAEHYLRQGVSRVVIKDGSRGSAIHTTDGVWRRPVFPVTVVDTVGAGDGFAAGLISAHLDGLDPEAALARASAVGALATTSPGDKDGLPTRAALDAFLAAARPHCEPTLRKGTVSAWNCR</sequence>
<dbReference type="EMBL" id="BCSX01000007">
    <property type="protein sequence ID" value="GAS86691.1"/>
    <property type="molecule type" value="Genomic_DNA"/>
</dbReference>
<keyword evidence="2" id="KW-0808">Transferase</keyword>
<dbReference type="InterPro" id="IPR029056">
    <property type="entry name" value="Ribokinase-like"/>
</dbReference>
<comment type="caution">
    <text evidence="7">The sequence shown here is derived from an EMBL/GenBank/DDBJ whole genome shotgun (WGS) entry which is preliminary data.</text>
</comment>
<dbReference type="AlphaFoldDB" id="A0A100VVL3"/>
<dbReference type="InterPro" id="IPR011611">
    <property type="entry name" value="PfkB_dom"/>
</dbReference>
<evidence type="ECO:0000256" key="3">
    <source>
        <dbReference type="ARBA" id="ARBA00022741"/>
    </source>
</evidence>
<dbReference type="PROSITE" id="PS00584">
    <property type="entry name" value="PFKB_KINASES_2"/>
    <property type="match status" value="1"/>
</dbReference>
<dbReference type="RefSeq" id="WP_062827705.1">
    <property type="nucleotide sequence ID" value="NZ_BCSX01000007.1"/>
</dbReference>
<dbReference type="PANTHER" id="PTHR43085:SF1">
    <property type="entry name" value="PSEUDOURIDINE KINASE-RELATED"/>
    <property type="match status" value="1"/>
</dbReference>
<comment type="similarity">
    <text evidence="1">Belongs to the carbohydrate kinase PfkB family.</text>
</comment>
<accession>A0A100VVL3</accession>
<keyword evidence="5" id="KW-0067">ATP-binding</keyword>
<proteinExistence type="inferred from homology"/>
<evidence type="ECO:0000256" key="2">
    <source>
        <dbReference type="ARBA" id="ARBA00022679"/>
    </source>
</evidence>
<keyword evidence="8" id="KW-1185">Reference proteome</keyword>
<dbReference type="CDD" id="cd01166">
    <property type="entry name" value="KdgK"/>
    <property type="match status" value="1"/>
</dbReference>
<dbReference type="PANTHER" id="PTHR43085">
    <property type="entry name" value="HEXOKINASE FAMILY MEMBER"/>
    <property type="match status" value="1"/>
</dbReference>
<dbReference type="GO" id="GO:0005524">
    <property type="term" value="F:ATP binding"/>
    <property type="evidence" value="ECO:0007669"/>
    <property type="project" value="UniProtKB-KW"/>
</dbReference>
<gene>
    <name evidence="7" type="ORF">RMCB_0787</name>
</gene>
<name>A0A100VVL3_9MYCO</name>
<feature type="domain" description="Carbohydrate kinase PfkB" evidence="6">
    <location>
        <begin position="8"/>
        <end position="304"/>
    </location>
</feature>
<keyword evidence="4 7" id="KW-0418">Kinase</keyword>
<dbReference type="InterPro" id="IPR002173">
    <property type="entry name" value="Carboh/pur_kinase_PfkB_CS"/>
</dbReference>
<evidence type="ECO:0000256" key="5">
    <source>
        <dbReference type="ARBA" id="ARBA00022840"/>
    </source>
</evidence>